<name>A0A6B2G5B2_MYXSQ</name>
<dbReference type="InterPro" id="IPR035441">
    <property type="entry name" value="TFIIS/LEDGF_dom_sf"/>
</dbReference>
<accession>A0A6B2G5B2</accession>
<dbReference type="PANTHER" id="PTHR46010:SF1">
    <property type="entry name" value="PROTEIN IWS1 HOMOLOG"/>
    <property type="match status" value="1"/>
</dbReference>
<dbReference type="Pfam" id="PF08711">
    <property type="entry name" value="Med26"/>
    <property type="match status" value="1"/>
</dbReference>
<dbReference type="GO" id="GO:0005634">
    <property type="term" value="C:nucleus"/>
    <property type="evidence" value="ECO:0007669"/>
    <property type="project" value="UniProtKB-SubCell"/>
</dbReference>
<dbReference type="GO" id="GO:0016973">
    <property type="term" value="P:poly(A)+ mRNA export from nucleus"/>
    <property type="evidence" value="ECO:0007669"/>
    <property type="project" value="TreeGrafter"/>
</dbReference>
<keyword evidence="2" id="KW-0539">Nucleus</keyword>
<dbReference type="InterPro" id="IPR051037">
    <property type="entry name" value="RNAPII_TF_IWS1"/>
</dbReference>
<evidence type="ECO:0000313" key="4">
    <source>
        <dbReference type="EMBL" id="NDJ96451.1"/>
    </source>
</evidence>
<dbReference type="PANTHER" id="PTHR46010">
    <property type="entry name" value="PROTEIN IWS1 HOMOLOG"/>
    <property type="match status" value="1"/>
</dbReference>
<comment type="similarity">
    <text evidence="1">Belongs to the IWS1 family.</text>
</comment>
<proteinExistence type="inferred from homology"/>
<sequence>MKKKNSFAFLFQYFCKLYMDVTALDLICMNPLLRIRFIKPWRYSSYFIQEWLNILPDGSLPNIKIRSALISILQSWPVPSPSILKSSQLGRCLMILSKHSKETPQNRLITSQIIFHWVRPIYGVSTSFQSFTREDRELEDLKHFKQPAKDEVQKKIVVESEQNKSKPGDKKFIMRARVPHQNNTDYVIRPRKAILNSTVNPGIKKNLSQMKQTKKFQQKIRNKKN</sequence>
<dbReference type="Gene3D" id="1.20.930.10">
    <property type="entry name" value="Conserved domain common to transcription factors TFIIS, elongin A, CRSP70"/>
    <property type="match status" value="1"/>
</dbReference>
<dbReference type="PROSITE" id="PS51319">
    <property type="entry name" value="TFIIS_N"/>
    <property type="match status" value="1"/>
</dbReference>
<dbReference type="InterPro" id="IPR017923">
    <property type="entry name" value="TFIIS_N"/>
</dbReference>
<comment type="subcellular location">
    <subcellularLocation>
        <location evidence="2">Nucleus</location>
    </subcellularLocation>
</comment>
<dbReference type="AlphaFoldDB" id="A0A6B2G5B2"/>
<organism evidence="4">
    <name type="scientific">Myxobolus squamalis</name>
    <name type="common">Myxosporean</name>
    <dbReference type="NCBI Taxonomy" id="59785"/>
    <lineage>
        <taxon>Eukaryota</taxon>
        <taxon>Metazoa</taxon>
        <taxon>Cnidaria</taxon>
        <taxon>Myxozoa</taxon>
        <taxon>Myxosporea</taxon>
        <taxon>Bivalvulida</taxon>
        <taxon>Platysporina</taxon>
        <taxon>Myxobolidae</taxon>
        <taxon>Myxobolus</taxon>
    </lineage>
</organism>
<feature type="domain" description="TFIIS N-terminal" evidence="3">
    <location>
        <begin position="46"/>
        <end position="124"/>
    </location>
</feature>
<evidence type="ECO:0000256" key="2">
    <source>
        <dbReference type="PROSITE-ProRule" id="PRU00649"/>
    </source>
</evidence>
<evidence type="ECO:0000259" key="3">
    <source>
        <dbReference type="PROSITE" id="PS51319"/>
    </source>
</evidence>
<protein>
    <submittedName>
        <fullName evidence="4">Protein IWS1 homolog (Trinotate prediction)</fullName>
    </submittedName>
</protein>
<dbReference type="EMBL" id="GHBR01001089">
    <property type="protein sequence ID" value="NDJ96451.1"/>
    <property type="molecule type" value="Transcribed_RNA"/>
</dbReference>
<evidence type="ECO:0000256" key="1">
    <source>
        <dbReference type="ARBA" id="ARBA00037992"/>
    </source>
</evidence>
<reference evidence="4" key="1">
    <citation type="submission" date="2018-11" db="EMBL/GenBank/DDBJ databases">
        <title>Myxobolus squamalis genome and transcriptome.</title>
        <authorList>
            <person name="Yahalomi D."/>
            <person name="Atkinson S.D."/>
            <person name="Neuhof M."/>
            <person name="Chang E.S."/>
            <person name="Philippe H."/>
            <person name="Cartwright P."/>
            <person name="Bartholomew J.L."/>
            <person name="Huchon D."/>
        </authorList>
    </citation>
    <scope>NUCLEOTIDE SEQUENCE</scope>
    <source>
        <strain evidence="4">71B08</strain>
        <tissue evidence="4">Whole</tissue>
    </source>
</reference>